<dbReference type="Proteomes" id="UP000264294">
    <property type="component" value="Unassembled WGS sequence"/>
</dbReference>
<evidence type="ECO:0000313" key="4">
    <source>
        <dbReference type="Proteomes" id="UP000264294"/>
    </source>
</evidence>
<reference evidence="1 3" key="1">
    <citation type="submission" date="2014-04" db="EMBL/GenBank/DDBJ databases">
        <authorList>
            <person name="Bishop-Lilly K.A."/>
            <person name="Broomall S.M."/>
            <person name="Chain P.S."/>
            <person name="Chertkov O."/>
            <person name="Coyne S.R."/>
            <person name="Daligault H.E."/>
            <person name="Davenport K.W."/>
            <person name="Erkkila T."/>
            <person name="Frey K.G."/>
            <person name="Gibbons H.S."/>
            <person name="Gu W."/>
            <person name="Jaissle J."/>
            <person name="Johnson S.L."/>
            <person name="Koroleva G.I."/>
            <person name="Ladner J.T."/>
            <person name="Lo C.-C."/>
            <person name="Minogue T.D."/>
            <person name="Munk C."/>
            <person name="Palacios G.F."/>
            <person name="Redden C.L."/>
            <person name="Rosenzweig C.N."/>
            <person name="Scholz M.B."/>
            <person name="Teshima H."/>
            <person name="Xu Y."/>
        </authorList>
    </citation>
    <scope>NUCLEOTIDE SEQUENCE [LARGE SCALE GENOMIC DNA]</scope>
    <source>
        <strain evidence="1 3">BHP</strain>
    </source>
</reference>
<dbReference type="EMBL" id="JMQC01000009">
    <property type="protein sequence ID" value="KFM95676.1"/>
    <property type="molecule type" value="Genomic_DNA"/>
</dbReference>
<gene>
    <name evidence="2" type="ORF">D0U04_15065</name>
    <name evidence="1" type="ORF">DJ93_5456</name>
</gene>
<dbReference type="PATRIC" id="fig|1405.8.peg.5624"/>
<proteinExistence type="predicted"/>
<evidence type="ECO:0000313" key="3">
    <source>
        <dbReference type="Proteomes" id="UP000029389"/>
    </source>
</evidence>
<evidence type="ECO:0000313" key="2">
    <source>
        <dbReference type="EMBL" id="RFT66294.1"/>
    </source>
</evidence>
<organism evidence="1 3">
    <name type="scientific">Bacillus clarus</name>
    <dbReference type="NCBI Taxonomy" id="2338372"/>
    <lineage>
        <taxon>Bacteria</taxon>
        <taxon>Bacillati</taxon>
        <taxon>Bacillota</taxon>
        <taxon>Bacilli</taxon>
        <taxon>Bacillales</taxon>
        <taxon>Bacillaceae</taxon>
        <taxon>Bacillus</taxon>
        <taxon>Bacillus cereus group</taxon>
    </lineage>
</organism>
<sequence length="37" mass="4103">MSKFSSKEKIRAVRRYLSGNEGGKTIAKSIGVHPNVR</sequence>
<comment type="caution">
    <text evidence="1">The sequence shown here is derived from an EMBL/GenBank/DDBJ whole genome shotgun (WGS) entry which is preliminary data.</text>
</comment>
<dbReference type="AlphaFoldDB" id="A0A090YBY9"/>
<protein>
    <recommendedName>
        <fullName evidence="5">Transposase family protein</fullName>
    </recommendedName>
</protein>
<name>A0A090YBY9_9BACI</name>
<accession>A0A090YBY9</accession>
<evidence type="ECO:0008006" key="5">
    <source>
        <dbReference type="Google" id="ProtNLM"/>
    </source>
</evidence>
<reference evidence="2 4" key="2">
    <citation type="submission" date="2018-08" db="EMBL/GenBank/DDBJ databases">
        <title>Bacillus clarus sp. nov. strain PS00077A.</title>
        <authorList>
            <person name="Mendez Acevedo M."/>
            <person name="Carroll L."/>
            <person name="Mukherjee M."/>
            <person name="Wiedmann M."/>
            <person name="Kovac J."/>
        </authorList>
    </citation>
    <scope>NUCLEOTIDE SEQUENCE [LARGE SCALE GENOMIC DNA]</scope>
    <source>
        <strain evidence="2 4">PS00077A</strain>
    </source>
</reference>
<keyword evidence="4" id="KW-1185">Reference proteome</keyword>
<dbReference type="Proteomes" id="UP000029389">
    <property type="component" value="Unassembled WGS sequence"/>
</dbReference>
<dbReference type="EMBL" id="QVOD01000016">
    <property type="protein sequence ID" value="RFT66294.1"/>
    <property type="molecule type" value="Genomic_DNA"/>
</dbReference>
<evidence type="ECO:0000313" key="1">
    <source>
        <dbReference type="EMBL" id="KFM95676.1"/>
    </source>
</evidence>